<protein>
    <recommendedName>
        <fullName evidence="6">ASTRA-associated protein 1</fullName>
    </recommendedName>
</protein>
<dbReference type="InterPro" id="IPR015943">
    <property type="entry name" value="WD40/YVTN_repeat-like_dom_sf"/>
</dbReference>
<dbReference type="SUPFAM" id="SSF50978">
    <property type="entry name" value="WD40 repeat-like"/>
    <property type="match status" value="1"/>
</dbReference>
<evidence type="ECO:0000256" key="4">
    <source>
        <dbReference type="ARBA" id="ARBA00037931"/>
    </source>
</evidence>
<dbReference type="EMBL" id="JBBWRZ010000005">
    <property type="protein sequence ID" value="KAK8235978.1"/>
    <property type="molecule type" value="Genomic_DNA"/>
</dbReference>
<dbReference type="InterPro" id="IPR036322">
    <property type="entry name" value="WD40_repeat_dom_sf"/>
</dbReference>
<dbReference type="Pfam" id="PF00400">
    <property type="entry name" value="WD40"/>
    <property type="match status" value="2"/>
</dbReference>
<dbReference type="SMART" id="SM00320">
    <property type="entry name" value="WD40"/>
    <property type="match status" value="4"/>
</dbReference>
<sequence length="489" mass="51082">MSTSSSSPPLPVYILRGHAASIHAVRFIRRNSRLLTGDGDGWVILWNLASKRPAAVWRPHTAAILGLDCDADGDAIITHGRDAHLRVWQLRPQDEAALDTVLPVDDAEAHRKQPWLLHSLLVNTLNFCSFVSCAANKDFFAAAAPPADHPDADSSAVPDSTLVAVPGVVDGTVAVYGLPSERRIATVPKADDLKTGMVMALALVSSASTLHLIAGYENGMTAVFALDSRAAANASANANAWQRVYASHPHAQPLLSLCPLPPDAGVVGPLTYFSSGADDVVARHVVPVSSQSPPSTSPISSASMANTPPRTQSQATNPPSLLSAALASSYSSPSPSLPRPANAPSSPAPSSPPTQSSHTKHSGQQSLTIRSDGRLLATAGWDGRARLYSTRSLSEVAVLKWHQEGCYAVDFAEVLDGEVAVSGGAGREDDAGGETAGAGAGAGAVMRQSTARGGKGLARVRRRREERVQGARLVAVGSKDGKVSLWEVF</sequence>
<comment type="caution">
    <text evidence="9">The sequence shown here is derived from an EMBL/GenBank/DDBJ whole genome shotgun (WGS) entry which is preliminary data.</text>
</comment>
<evidence type="ECO:0000256" key="7">
    <source>
        <dbReference type="PROSITE-ProRule" id="PRU00221"/>
    </source>
</evidence>
<comment type="similarity">
    <text evidence="4">Belongs to the WD repeat ASA1 family.</text>
</comment>
<feature type="compositionally biased region" description="Low complexity" evidence="8">
    <location>
        <begin position="318"/>
        <end position="345"/>
    </location>
</feature>
<feature type="repeat" description="WD" evidence="7">
    <location>
        <begin position="15"/>
        <end position="56"/>
    </location>
</feature>
<dbReference type="PROSITE" id="PS50082">
    <property type="entry name" value="WD_REPEATS_2"/>
    <property type="match status" value="2"/>
</dbReference>
<proteinExistence type="inferred from homology"/>
<feature type="compositionally biased region" description="Polar residues" evidence="8">
    <location>
        <begin position="304"/>
        <end position="317"/>
    </location>
</feature>
<dbReference type="PANTHER" id="PTHR19854:SF1">
    <property type="entry name" value="GUANINE NUCLEOTIDE-BINDING PROTEIN SUBUNIT BETA-LIKE PROTEIN 1"/>
    <property type="match status" value="1"/>
</dbReference>
<evidence type="ECO:0000313" key="10">
    <source>
        <dbReference type="Proteomes" id="UP001492380"/>
    </source>
</evidence>
<name>A0ABR1YRA0_9PEZI</name>
<feature type="compositionally biased region" description="Low complexity" evidence="8">
    <location>
        <begin position="287"/>
        <end position="303"/>
    </location>
</feature>
<organism evidence="9 10">
    <name type="scientific">Phyllosticta capitalensis</name>
    <dbReference type="NCBI Taxonomy" id="121624"/>
    <lineage>
        <taxon>Eukaryota</taxon>
        <taxon>Fungi</taxon>
        <taxon>Dikarya</taxon>
        <taxon>Ascomycota</taxon>
        <taxon>Pezizomycotina</taxon>
        <taxon>Dothideomycetes</taxon>
        <taxon>Dothideomycetes incertae sedis</taxon>
        <taxon>Botryosphaeriales</taxon>
        <taxon>Phyllostictaceae</taxon>
        <taxon>Phyllosticta</taxon>
    </lineage>
</organism>
<evidence type="ECO:0000256" key="2">
    <source>
        <dbReference type="ARBA" id="ARBA00022737"/>
    </source>
</evidence>
<comment type="function">
    <text evidence="3">Component of the ASTRA complex involved in chromatin remodeling.</text>
</comment>
<dbReference type="Proteomes" id="UP001492380">
    <property type="component" value="Unassembled WGS sequence"/>
</dbReference>
<feature type="region of interest" description="Disordered" evidence="8">
    <location>
        <begin position="287"/>
        <end position="371"/>
    </location>
</feature>
<feature type="region of interest" description="Disordered" evidence="8">
    <location>
        <begin position="424"/>
        <end position="461"/>
    </location>
</feature>
<accession>A0ABR1YRA0</accession>
<evidence type="ECO:0000313" key="9">
    <source>
        <dbReference type="EMBL" id="KAK8235978.1"/>
    </source>
</evidence>
<dbReference type="PROSITE" id="PS50294">
    <property type="entry name" value="WD_REPEATS_REGION"/>
    <property type="match status" value="1"/>
</dbReference>
<reference evidence="9 10" key="1">
    <citation type="submission" date="2024-04" db="EMBL/GenBank/DDBJ databases">
        <title>Phyllosticta paracitricarpa is synonymous to the EU quarantine fungus P. citricarpa based on phylogenomic analyses.</title>
        <authorList>
            <consortium name="Lawrence Berkeley National Laboratory"/>
            <person name="Van Ingen-Buijs V.A."/>
            <person name="Van Westerhoven A.C."/>
            <person name="Haridas S."/>
            <person name="Skiadas P."/>
            <person name="Martin F."/>
            <person name="Groenewald J.Z."/>
            <person name="Crous P.W."/>
            <person name="Seidl M.F."/>
        </authorList>
    </citation>
    <scope>NUCLEOTIDE SEQUENCE [LARGE SCALE GENOMIC DNA]</scope>
    <source>
        <strain evidence="9 10">CBS 123374</strain>
    </source>
</reference>
<comment type="subunit">
    <text evidence="5">Component of the ASTRA chromatin remodeling machinery complex.</text>
</comment>
<feature type="repeat" description="WD" evidence="7">
    <location>
        <begin position="57"/>
        <end position="98"/>
    </location>
</feature>
<keyword evidence="10" id="KW-1185">Reference proteome</keyword>
<evidence type="ECO:0000256" key="1">
    <source>
        <dbReference type="ARBA" id="ARBA00022574"/>
    </source>
</evidence>
<evidence type="ECO:0000256" key="8">
    <source>
        <dbReference type="SAM" id="MobiDB-lite"/>
    </source>
</evidence>
<dbReference type="InterPro" id="IPR019775">
    <property type="entry name" value="WD40_repeat_CS"/>
</dbReference>
<gene>
    <name evidence="9" type="ORF">HDK90DRAFT_525416</name>
</gene>
<dbReference type="Gene3D" id="2.130.10.10">
    <property type="entry name" value="YVTN repeat-like/Quinoprotein amine dehydrogenase"/>
    <property type="match status" value="2"/>
</dbReference>
<evidence type="ECO:0000256" key="5">
    <source>
        <dbReference type="ARBA" id="ARBA00038749"/>
    </source>
</evidence>
<keyword evidence="1 7" id="KW-0853">WD repeat</keyword>
<dbReference type="PANTHER" id="PTHR19854">
    <property type="entry name" value="TRANSDUCIN BETA-LIKE 3"/>
    <property type="match status" value="1"/>
</dbReference>
<keyword evidence="2" id="KW-0677">Repeat</keyword>
<evidence type="ECO:0000256" key="6">
    <source>
        <dbReference type="ARBA" id="ARBA00040563"/>
    </source>
</evidence>
<evidence type="ECO:0000256" key="3">
    <source>
        <dbReference type="ARBA" id="ARBA00037338"/>
    </source>
</evidence>
<dbReference type="InterPro" id="IPR001680">
    <property type="entry name" value="WD40_rpt"/>
</dbReference>
<dbReference type="PROSITE" id="PS00678">
    <property type="entry name" value="WD_REPEATS_1"/>
    <property type="match status" value="1"/>
</dbReference>